<dbReference type="GO" id="GO:0006629">
    <property type="term" value="P:lipid metabolic process"/>
    <property type="evidence" value="ECO:0007669"/>
    <property type="project" value="InterPro"/>
</dbReference>
<feature type="transmembrane region" description="Helical" evidence="7">
    <location>
        <begin position="27"/>
        <end position="46"/>
    </location>
</feature>
<evidence type="ECO:0000313" key="10">
    <source>
        <dbReference type="Proteomes" id="UP000282076"/>
    </source>
</evidence>
<feature type="transmembrane region" description="Helical" evidence="7">
    <location>
        <begin position="319"/>
        <end position="338"/>
    </location>
</feature>
<proteinExistence type="predicted"/>
<dbReference type="PANTHER" id="PTHR31595:SF57">
    <property type="entry name" value="OS04G0481900 PROTEIN"/>
    <property type="match status" value="1"/>
</dbReference>
<evidence type="ECO:0000256" key="4">
    <source>
        <dbReference type="ARBA" id="ARBA00022692"/>
    </source>
</evidence>
<name>A0A494XWL5_9BACL</name>
<accession>A0A494XWL5</accession>
<dbReference type="EMBL" id="RBZM01000004">
    <property type="protein sequence ID" value="RKP55005.1"/>
    <property type="molecule type" value="Genomic_DNA"/>
</dbReference>
<keyword evidence="4 7" id="KW-0812">Transmembrane</keyword>
<gene>
    <name evidence="9" type="ORF">D7Z26_07175</name>
</gene>
<dbReference type="Proteomes" id="UP000282076">
    <property type="component" value="Unassembled WGS sequence"/>
</dbReference>
<sequence>MAAFPLLRISHDCVRRSDSPVRLGDSVIPALILLICVCIPVLGYRMAQLQSMAVKRSLVWGMTVSALLLADRIMLFQSPALRMIAIIGVLLYAMKSVTYVECSSRDKRKLPVLRWIAFHLWIGMRPYVFAKRKAEPYRDARKYIELGIKRFLLGLLLVVLSWFLWHSAVQWNWNHRYSMIGATALLLTGLSFAGHFGLLNIWAGVWRWAGFDCQQLFRNPAMSRSLNEFWSKRWNLAFSEMTTLGVYRPLIGVVGKNGAAFASFLFSGILHELAISLPVRQSFGMPLFYFVIHGAGIVIERTLEKWDLPVSGVPWLGRIWTFVWLVLPVPLLFNPSFLKSIIWPIIGIY</sequence>
<dbReference type="GO" id="GO:0008374">
    <property type="term" value="F:O-acyltransferase activity"/>
    <property type="evidence" value="ECO:0007669"/>
    <property type="project" value="InterPro"/>
</dbReference>
<keyword evidence="6 7" id="KW-0472">Membrane</keyword>
<keyword evidence="3" id="KW-0808">Transferase</keyword>
<keyword evidence="5 7" id="KW-1133">Transmembrane helix</keyword>
<evidence type="ECO:0000256" key="3">
    <source>
        <dbReference type="ARBA" id="ARBA00022679"/>
    </source>
</evidence>
<dbReference type="InterPro" id="IPR044851">
    <property type="entry name" value="Wax_synthase"/>
</dbReference>
<dbReference type="InterPro" id="IPR032805">
    <property type="entry name" value="Wax_synthase_dom"/>
</dbReference>
<protein>
    <recommendedName>
        <fullName evidence="8">Wax synthase domain-containing protein</fullName>
    </recommendedName>
</protein>
<comment type="pathway">
    <text evidence="2">Secondary metabolite biosynthesis.</text>
</comment>
<evidence type="ECO:0000256" key="1">
    <source>
        <dbReference type="ARBA" id="ARBA00004141"/>
    </source>
</evidence>
<comment type="caution">
    <text evidence="9">The sequence shown here is derived from an EMBL/GenBank/DDBJ whole genome shotgun (WGS) entry which is preliminary data.</text>
</comment>
<evidence type="ECO:0000259" key="8">
    <source>
        <dbReference type="Pfam" id="PF13813"/>
    </source>
</evidence>
<evidence type="ECO:0000256" key="2">
    <source>
        <dbReference type="ARBA" id="ARBA00005179"/>
    </source>
</evidence>
<dbReference type="GO" id="GO:0016020">
    <property type="term" value="C:membrane"/>
    <property type="evidence" value="ECO:0007669"/>
    <property type="project" value="UniProtKB-SubCell"/>
</dbReference>
<feature type="transmembrane region" description="Helical" evidence="7">
    <location>
        <begin position="148"/>
        <end position="165"/>
    </location>
</feature>
<organism evidence="9 10">
    <name type="scientific">Cohnella endophytica</name>
    <dbReference type="NCBI Taxonomy" id="2419778"/>
    <lineage>
        <taxon>Bacteria</taxon>
        <taxon>Bacillati</taxon>
        <taxon>Bacillota</taxon>
        <taxon>Bacilli</taxon>
        <taxon>Bacillales</taxon>
        <taxon>Paenibacillaceae</taxon>
        <taxon>Cohnella</taxon>
    </lineage>
</organism>
<reference evidence="9 10" key="1">
    <citation type="submission" date="2018-10" db="EMBL/GenBank/DDBJ databases">
        <title>Cohnella sp. M2MS4P-1, whole genome shotgun sequence.</title>
        <authorList>
            <person name="Tuo L."/>
        </authorList>
    </citation>
    <scope>NUCLEOTIDE SEQUENCE [LARGE SCALE GENOMIC DNA]</scope>
    <source>
        <strain evidence="9 10">M2MS4P-1</strain>
    </source>
</reference>
<feature type="transmembrane region" description="Helical" evidence="7">
    <location>
        <begin position="58"/>
        <end position="75"/>
    </location>
</feature>
<evidence type="ECO:0000256" key="7">
    <source>
        <dbReference type="SAM" id="Phobius"/>
    </source>
</evidence>
<comment type="subcellular location">
    <subcellularLocation>
        <location evidence="1">Membrane</location>
        <topology evidence="1">Multi-pass membrane protein</topology>
    </subcellularLocation>
</comment>
<evidence type="ECO:0000256" key="6">
    <source>
        <dbReference type="ARBA" id="ARBA00023136"/>
    </source>
</evidence>
<feature type="domain" description="Wax synthase" evidence="8">
    <location>
        <begin position="213"/>
        <end position="280"/>
    </location>
</feature>
<evidence type="ECO:0000313" key="9">
    <source>
        <dbReference type="EMBL" id="RKP55005.1"/>
    </source>
</evidence>
<keyword evidence="10" id="KW-1185">Reference proteome</keyword>
<feature type="transmembrane region" description="Helical" evidence="7">
    <location>
        <begin position="81"/>
        <end position="100"/>
    </location>
</feature>
<feature type="transmembrane region" description="Helical" evidence="7">
    <location>
        <begin position="177"/>
        <end position="198"/>
    </location>
</feature>
<dbReference type="PANTHER" id="PTHR31595">
    <property type="entry name" value="LONG-CHAIN-ALCOHOL O-FATTY-ACYLTRANSFERASE 3-RELATED"/>
    <property type="match status" value="1"/>
</dbReference>
<feature type="transmembrane region" description="Helical" evidence="7">
    <location>
        <begin position="250"/>
        <end position="270"/>
    </location>
</feature>
<dbReference type="Pfam" id="PF13813">
    <property type="entry name" value="MBOAT_2"/>
    <property type="match status" value="1"/>
</dbReference>
<evidence type="ECO:0000256" key="5">
    <source>
        <dbReference type="ARBA" id="ARBA00022989"/>
    </source>
</evidence>
<dbReference type="AlphaFoldDB" id="A0A494XWL5"/>